<organism evidence="3 4">
    <name type="scientific">Candidatus Dechloromonas phosphorivorans</name>
    <dbReference type="NCBI Taxonomy" id="2899244"/>
    <lineage>
        <taxon>Bacteria</taxon>
        <taxon>Pseudomonadati</taxon>
        <taxon>Pseudomonadota</taxon>
        <taxon>Betaproteobacteria</taxon>
        <taxon>Rhodocyclales</taxon>
        <taxon>Azonexaceae</taxon>
        <taxon>Dechloromonas</taxon>
    </lineage>
</organism>
<name>A0A935K3E2_9RHOO</name>
<dbReference type="CDD" id="cd01949">
    <property type="entry name" value="GGDEF"/>
    <property type="match status" value="1"/>
</dbReference>
<accession>A0A935K3E2</accession>
<proteinExistence type="predicted"/>
<dbReference type="Proteomes" id="UP000739411">
    <property type="component" value="Unassembled WGS sequence"/>
</dbReference>
<feature type="domain" description="GGDEF" evidence="2">
    <location>
        <begin position="1"/>
        <end position="133"/>
    </location>
</feature>
<dbReference type="InterPro" id="IPR035919">
    <property type="entry name" value="EAL_sf"/>
</dbReference>
<dbReference type="NCBIfam" id="TIGR00254">
    <property type="entry name" value="GGDEF"/>
    <property type="match status" value="1"/>
</dbReference>
<reference evidence="3 4" key="1">
    <citation type="submission" date="2020-10" db="EMBL/GenBank/DDBJ databases">
        <title>Connecting structure to function with the recovery of over 1000 high-quality activated sludge metagenome-assembled genomes encoding full-length rRNA genes using long-read sequencing.</title>
        <authorList>
            <person name="Singleton C.M."/>
            <person name="Petriglieri F."/>
            <person name="Kristensen J.M."/>
            <person name="Kirkegaard R.H."/>
            <person name="Michaelsen T.Y."/>
            <person name="Andersen M.H."/>
            <person name="Karst S.M."/>
            <person name="Dueholm M.S."/>
            <person name="Nielsen P.H."/>
            <person name="Albertsen M."/>
        </authorList>
    </citation>
    <scope>NUCLEOTIDE SEQUENCE [LARGE SCALE GENOMIC DNA]</scope>
    <source>
        <strain evidence="3">EsbW_18-Q3-R4-48_BATAC.463</strain>
    </source>
</reference>
<dbReference type="InterPro" id="IPR052155">
    <property type="entry name" value="Biofilm_reg_signaling"/>
</dbReference>
<comment type="caution">
    <text evidence="3">The sequence shown here is derived from an EMBL/GenBank/DDBJ whole genome shotgun (WGS) entry which is preliminary data.</text>
</comment>
<dbReference type="CDD" id="cd01948">
    <property type="entry name" value="EAL"/>
    <property type="match status" value="1"/>
</dbReference>
<dbReference type="PANTHER" id="PTHR44757:SF2">
    <property type="entry name" value="BIOFILM ARCHITECTURE MAINTENANCE PROTEIN MBAA"/>
    <property type="match status" value="1"/>
</dbReference>
<sequence length="546" mass="61387">MLAICFLDLDDFKPINDTYGHQSGDRLLIEVTKRLKESVRETDTIARIGGDEFALLLSELESAQEASEVLTRLLTRVAMPYQFDHVTAVISASIGYTLVPGDSGDPDSLLRHADQAMYVAKQEGRNRFHLFDVEQDLRIRHKRENLSRVKKALAFFEFRLFYQPKVDLRRGKVVGMEALIRWQHPDLGMLVPSDFLLVLGDHPLLIEIGDWAIREALTQIAEWQTLGLKLPVSVNISGNHLLHPEFVSRLADHLAAFPKLNPRYLELEILETAALEDVTHVSRVIGKCRELGVEFSLDDFGTGYSSLLYLKRLPAKTLKIDQSFVRDMLDTPEGADAIAGIISLATAFKRKVVAEGVEFIEQGIVLLRLNCDVVQGYAIARPMPANEVPTWVAKFCPDQAWQASLNLPWRRSDFPLLAAEVEQRRWLKIVSIAVERGDSSALVNRISNLRESSFGHWLYGVGKERYGSLPELHKIPDLHRDSHRVSAEIAVLLSRGNATQAVELLAEQRNRGRELLEGLLALRRAIVELSKKPPPAPDSSFQSTFG</sequence>
<dbReference type="SMART" id="SM00267">
    <property type="entry name" value="GGDEF"/>
    <property type="match status" value="1"/>
</dbReference>
<dbReference type="EMBL" id="JADJMS010000014">
    <property type="protein sequence ID" value="MBK7414957.1"/>
    <property type="molecule type" value="Genomic_DNA"/>
</dbReference>
<dbReference type="Gene3D" id="3.30.70.270">
    <property type="match status" value="1"/>
</dbReference>
<feature type="domain" description="EAL" evidence="1">
    <location>
        <begin position="142"/>
        <end position="396"/>
    </location>
</feature>
<dbReference type="InterPro" id="IPR000160">
    <property type="entry name" value="GGDEF_dom"/>
</dbReference>
<dbReference type="InterPro" id="IPR043128">
    <property type="entry name" value="Rev_trsase/Diguanyl_cyclase"/>
</dbReference>
<evidence type="ECO:0000259" key="1">
    <source>
        <dbReference type="PROSITE" id="PS50883"/>
    </source>
</evidence>
<dbReference type="Gene3D" id="3.20.20.450">
    <property type="entry name" value="EAL domain"/>
    <property type="match status" value="1"/>
</dbReference>
<dbReference type="Pfam" id="PF00563">
    <property type="entry name" value="EAL"/>
    <property type="match status" value="1"/>
</dbReference>
<dbReference type="PROSITE" id="PS50883">
    <property type="entry name" value="EAL"/>
    <property type="match status" value="1"/>
</dbReference>
<dbReference type="SUPFAM" id="SSF55073">
    <property type="entry name" value="Nucleotide cyclase"/>
    <property type="match status" value="1"/>
</dbReference>
<dbReference type="InterPro" id="IPR029787">
    <property type="entry name" value="Nucleotide_cyclase"/>
</dbReference>
<evidence type="ECO:0000259" key="2">
    <source>
        <dbReference type="PROSITE" id="PS50887"/>
    </source>
</evidence>
<protein>
    <submittedName>
        <fullName evidence="3">EAL domain-containing protein</fullName>
    </submittedName>
</protein>
<dbReference type="PROSITE" id="PS50887">
    <property type="entry name" value="GGDEF"/>
    <property type="match status" value="1"/>
</dbReference>
<dbReference type="AlphaFoldDB" id="A0A935K3E2"/>
<evidence type="ECO:0000313" key="4">
    <source>
        <dbReference type="Proteomes" id="UP000739411"/>
    </source>
</evidence>
<dbReference type="InterPro" id="IPR001633">
    <property type="entry name" value="EAL_dom"/>
</dbReference>
<dbReference type="Gene3D" id="1.20.120.30">
    <property type="entry name" value="Aspartate receptor, ligand-binding domain"/>
    <property type="match status" value="1"/>
</dbReference>
<dbReference type="SUPFAM" id="SSF141868">
    <property type="entry name" value="EAL domain-like"/>
    <property type="match status" value="1"/>
</dbReference>
<dbReference type="PANTHER" id="PTHR44757">
    <property type="entry name" value="DIGUANYLATE CYCLASE DGCP"/>
    <property type="match status" value="1"/>
</dbReference>
<evidence type="ECO:0000313" key="3">
    <source>
        <dbReference type="EMBL" id="MBK7414957.1"/>
    </source>
</evidence>
<dbReference type="SMART" id="SM00052">
    <property type="entry name" value="EAL"/>
    <property type="match status" value="1"/>
</dbReference>
<dbReference type="Pfam" id="PF00990">
    <property type="entry name" value="GGDEF"/>
    <property type="match status" value="1"/>
</dbReference>
<gene>
    <name evidence="3" type="ORF">IPJ38_07380</name>
</gene>